<organism evidence="2 3">
    <name type="scientific">Homarus americanus</name>
    <name type="common">American lobster</name>
    <dbReference type="NCBI Taxonomy" id="6706"/>
    <lineage>
        <taxon>Eukaryota</taxon>
        <taxon>Metazoa</taxon>
        <taxon>Ecdysozoa</taxon>
        <taxon>Arthropoda</taxon>
        <taxon>Crustacea</taxon>
        <taxon>Multicrustacea</taxon>
        <taxon>Malacostraca</taxon>
        <taxon>Eumalacostraca</taxon>
        <taxon>Eucarida</taxon>
        <taxon>Decapoda</taxon>
        <taxon>Pleocyemata</taxon>
        <taxon>Astacidea</taxon>
        <taxon>Nephropoidea</taxon>
        <taxon>Nephropidae</taxon>
        <taxon>Homarus</taxon>
    </lineage>
</organism>
<reference evidence="2" key="1">
    <citation type="journal article" date="2021" name="Sci. Adv.">
        <title>The American lobster genome reveals insights on longevity, neural, and immune adaptations.</title>
        <authorList>
            <person name="Polinski J.M."/>
            <person name="Zimin A.V."/>
            <person name="Clark K.F."/>
            <person name="Kohn A.B."/>
            <person name="Sadowski N."/>
            <person name="Timp W."/>
            <person name="Ptitsyn A."/>
            <person name="Khanna P."/>
            <person name="Romanova D.Y."/>
            <person name="Williams P."/>
            <person name="Greenwood S.J."/>
            <person name="Moroz L.L."/>
            <person name="Walt D.R."/>
            <person name="Bodnar A.G."/>
        </authorList>
    </citation>
    <scope>NUCLEOTIDE SEQUENCE</scope>
    <source>
        <strain evidence="2">GMGI-L3</strain>
    </source>
</reference>
<dbReference type="AlphaFoldDB" id="A0A8J5JSI5"/>
<keyword evidence="3" id="KW-1185">Reference proteome</keyword>
<name>A0A8J5JSI5_HOMAM</name>
<feature type="compositionally biased region" description="Basic and acidic residues" evidence="1">
    <location>
        <begin position="335"/>
        <end position="358"/>
    </location>
</feature>
<evidence type="ECO:0000313" key="3">
    <source>
        <dbReference type="Proteomes" id="UP000747542"/>
    </source>
</evidence>
<feature type="non-terminal residue" evidence="2">
    <location>
        <position position="1"/>
    </location>
</feature>
<sequence length="393" mass="44494">EQLYKLIPWIPPLLQSCGVTESESQCCQAQKNTLRGKRGRNVKIGQNLVKNRSTDATMAKAFNLEGCENLPYDESLASLSMRSFHDLNGLLWSAKTIHKVILDKYKMLQGKQTEYENAHLSATGKLATHAKLHANSLKVWKEKQQKDLDDCYKVQQTHLTREQKRLKDLEESLNTCVFNMKKIIKSEGEELPVDKSALYNAVLQGSCLTNIMEEILKFNTQDITHMQLMESGFGCFNCNYITPSLPEKSNPSITDMDAVQIDECTPRTIDNKDAVSQRLKDKRAFSVLEGADKGCTSRTKRRPCPSIHHPMRRPFDLREMPLDEAKTLQKLQRNPTHDVSNESCTIKEDNSIDSKTVEEGSPGLPEDSTGLNYGVYNKKATLNCKILLQESNH</sequence>
<comment type="caution">
    <text evidence="2">The sequence shown here is derived from an EMBL/GenBank/DDBJ whole genome shotgun (WGS) entry which is preliminary data.</text>
</comment>
<dbReference type="Proteomes" id="UP000747542">
    <property type="component" value="Unassembled WGS sequence"/>
</dbReference>
<evidence type="ECO:0000256" key="1">
    <source>
        <dbReference type="SAM" id="MobiDB-lite"/>
    </source>
</evidence>
<evidence type="ECO:0000313" key="2">
    <source>
        <dbReference type="EMBL" id="KAG7160213.1"/>
    </source>
</evidence>
<accession>A0A8J5JSI5</accession>
<feature type="region of interest" description="Disordered" evidence="1">
    <location>
        <begin position="330"/>
        <end position="371"/>
    </location>
</feature>
<protein>
    <submittedName>
        <fullName evidence="2">Uncharacterized protein</fullName>
    </submittedName>
</protein>
<feature type="non-terminal residue" evidence="2">
    <location>
        <position position="393"/>
    </location>
</feature>
<gene>
    <name evidence="2" type="ORF">Hamer_G012759</name>
</gene>
<proteinExistence type="predicted"/>
<dbReference type="EMBL" id="JAHLQT010031643">
    <property type="protein sequence ID" value="KAG7160213.1"/>
    <property type="molecule type" value="Genomic_DNA"/>
</dbReference>